<keyword evidence="3" id="KW-0274">FAD</keyword>
<dbReference type="RefSeq" id="WP_069317109.1">
    <property type="nucleotide sequence ID" value="NZ_CAWNQJ010000001.1"/>
</dbReference>
<dbReference type="Pfam" id="PF01494">
    <property type="entry name" value="FAD_binding_3"/>
    <property type="match status" value="1"/>
</dbReference>
<gene>
    <name evidence="6" type="ORF">A9255_13070</name>
    <name evidence="7" type="ORF">Xhom_00315</name>
</gene>
<evidence type="ECO:0000313" key="6">
    <source>
        <dbReference type="EMBL" id="AOM41431.1"/>
    </source>
</evidence>
<dbReference type="Proteomes" id="UP000094600">
    <property type="component" value="Chromosome"/>
</dbReference>
<dbReference type="Proteomes" id="UP000225433">
    <property type="component" value="Unassembled WGS sequence"/>
</dbReference>
<keyword evidence="4" id="KW-0560">Oxidoreductase</keyword>
<dbReference type="PANTHER" id="PTHR46496">
    <property type="match status" value="1"/>
</dbReference>
<dbReference type="EMBL" id="NJAI01000001">
    <property type="protein sequence ID" value="PHM57349.1"/>
    <property type="molecule type" value="Genomic_DNA"/>
</dbReference>
<evidence type="ECO:0000256" key="1">
    <source>
        <dbReference type="ARBA" id="ARBA00001974"/>
    </source>
</evidence>
<dbReference type="InterPro" id="IPR002938">
    <property type="entry name" value="FAD-bd"/>
</dbReference>
<sequence length="398" mass="43994">MSKNPTALIIGTGVGGLSAAIALENIGWSVQLFEKSDGLRTTGSGLSVMSNASAAMKKLLGIDLDLKSYGAEIHNFEIRHKSGILLKRLPMQEISNQQGAPCICISREKLQQSLLNHLGDTSMIFGKRAVGYVETTDGIQLNFDDGTVYHGDILVGADGFYSSIRESIGTESIIQEAGYICWLALVKYSHPQITQGYVVHYWGSGKRIGIIDIGNGWVYWWGTANMSPYEAKSWQGTNKDIAEFYSSWPDLVLDIILSTDSTSIITVDAKDRTFPETWTKGRVTLLGDAAHPMLTSLGQGAGLSIEDAAVLGYVLRNTDDYTEALKRYEVIRQPRARAIVNASRALSEIEQYDSLVPRLKRDMGMLFASQKTIRDKLKESLLFNDIIVQDNYNTKNIY</sequence>
<dbReference type="InterPro" id="IPR036188">
    <property type="entry name" value="FAD/NAD-bd_sf"/>
</dbReference>
<dbReference type="GO" id="GO:0016491">
    <property type="term" value="F:oxidoreductase activity"/>
    <property type="evidence" value="ECO:0007669"/>
    <property type="project" value="UniProtKB-KW"/>
</dbReference>
<dbReference type="EMBL" id="CP016176">
    <property type="protein sequence ID" value="AOM41431.1"/>
    <property type="molecule type" value="Genomic_DNA"/>
</dbReference>
<dbReference type="PANTHER" id="PTHR46496:SF1">
    <property type="entry name" value="ZEAXANTHIN EPOXIDASE, CHLOROPLASTIC"/>
    <property type="match status" value="1"/>
</dbReference>
<reference evidence="6 8" key="1">
    <citation type="submission" date="2016-06" db="EMBL/GenBank/DDBJ databases">
        <title>Bacterial characters and pathogenicity of Xenorhabdus hominickii from an entomopathogenic nematode, Steinernema monticolum.</title>
        <authorList>
            <person name="Park Y."/>
            <person name="Kim Y."/>
        </authorList>
    </citation>
    <scope>NUCLEOTIDE SEQUENCE [LARGE SCALE GENOMIC DNA]</scope>
    <source>
        <strain evidence="6 8">ANU1</strain>
    </source>
</reference>
<proteinExistence type="predicted"/>
<organism evidence="7 9">
    <name type="scientific">Xenorhabdus hominickii</name>
    <dbReference type="NCBI Taxonomy" id="351679"/>
    <lineage>
        <taxon>Bacteria</taxon>
        <taxon>Pseudomonadati</taxon>
        <taxon>Pseudomonadota</taxon>
        <taxon>Gammaproteobacteria</taxon>
        <taxon>Enterobacterales</taxon>
        <taxon>Morganellaceae</taxon>
        <taxon>Xenorhabdus</taxon>
    </lineage>
</organism>
<evidence type="ECO:0000256" key="4">
    <source>
        <dbReference type="ARBA" id="ARBA00023002"/>
    </source>
</evidence>
<dbReference type="Gene3D" id="3.50.50.60">
    <property type="entry name" value="FAD/NAD(P)-binding domain"/>
    <property type="match status" value="1"/>
</dbReference>
<evidence type="ECO:0000313" key="9">
    <source>
        <dbReference type="Proteomes" id="UP000225433"/>
    </source>
</evidence>
<evidence type="ECO:0000256" key="3">
    <source>
        <dbReference type="ARBA" id="ARBA00022827"/>
    </source>
</evidence>
<name>A0A2G0QDV8_XENHO</name>
<dbReference type="OrthoDB" id="9782160at2"/>
<keyword evidence="2" id="KW-0285">Flavoprotein</keyword>
<evidence type="ECO:0000313" key="7">
    <source>
        <dbReference type="EMBL" id="PHM57349.1"/>
    </source>
</evidence>
<dbReference type="KEGG" id="xho:A9255_13070"/>
<protein>
    <submittedName>
        <fullName evidence="6">Aromatic ring hydroxylase</fullName>
    </submittedName>
    <submittedName>
        <fullName evidence="7">Flavin dependent hydroxylase PhzS</fullName>
    </submittedName>
</protein>
<feature type="domain" description="FAD-binding" evidence="5">
    <location>
        <begin position="7"/>
        <end position="342"/>
    </location>
</feature>
<evidence type="ECO:0000259" key="5">
    <source>
        <dbReference type="Pfam" id="PF01494"/>
    </source>
</evidence>
<dbReference type="PRINTS" id="PR00420">
    <property type="entry name" value="RNGMNOXGNASE"/>
</dbReference>
<comment type="cofactor">
    <cofactor evidence="1">
        <name>FAD</name>
        <dbReference type="ChEBI" id="CHEBI:57692"/>
    </cofactor>
</comment>
<dbReference type="STRING" id="351679.A9255_13070"/>
<dbReference type="SUPFAM" id="SSF51905">
    <property type="entry name" value="FAD/NAD(P)-binding domain"/>
    <property type="match status" value="1"/>
</dbReference>
<dbReference type="AlphaFoldDB" id="A0A2G0QDV8"/>
<dbReference type="GO" id="GO:0071949">
    <property type="term" value="F:FAD binding"/>
    <property type="evidence" value="ECO:0007669"/>
    <property type="project" value="InterPro"/>
</dbReference>
<evidence type="ECO:0000313" key="8">
    <source>
        <dbReference type="Proteomes" id="UP000094600"/>
    </source>
</evidence>
<accession>A0A2G0QDV8</accession>
<evidence type="ECO:0000256" key="2">
    <source>
        <dbReference type="ARBA" id="ARBA00022630"/>
    </source>
</evidence>
<reference evidence="7 9" key="2">
    <citation type="journal article" date="2017" name="Nat. Microbiol.">
        <title>Natural product diversity associated with the nematode symbionts Photorhabdus and Xenorhabdus.</title>
        <authorList>
            <person name="Tobias N.J."/>
            <person name="Wolff H."/>
            <person name="Djahanschiri B."/>
            <person name="Grundmann F."/>
            <person name="Kronenwerth M."/>
            <person name="Shi Y.M."/>
            <person name="Simonyi S."/>
            <person name="Grun P."/>
            <person name="Shapiro-Ilan D."/>
            <person name="Pidot S.J."/>
            <person name="Stinear T.P."/>
            <person name="Ebersberger I."/>
            <person name="Bode H.B."/>
        </authorList>
    </citation>
    <scope>NUCLEOTIDE SEQUENCE [LARGE SCALE GENOMIC DNA]</scope>
    <source>
        <strain evidence="7 9">DSM 17903</strain>
    </source>
</reference>
<keyword evidence="8" id="KW-1185">Reference proteome</keyword>